<evidence type="ECO:0000256" key="2">
    <source>
        <dbReference type="SAM" id="SignalP"/>
    </source>
</evidence>
<dbReference type="Proteomes" id="UP001058569">
    <property type="component" value="Chromosome"/>
</dbReference>
<dbReference type="InterPro" id="IPR054816">
    <property type="entry name" value="Lipoprotein_mollicutes-type_CS"/>
</dbReference>
<dbReference type="SUPFAM" id="SSF56784">
    <property type="entry name" value="HAD-like"/>
    <property type="match status" value="1"/>
</dbReference>
<dbReference type="AlphaFoldDB" id="A0A3P8MF61"/>
<feature type="chain" id="PRO_5018162894" evidence="2">
    <location>
        <begin position="23"/>
        <end position="464"/>
    </location>
</feature>
<dbReference type="InterPro" id="IPR023214">
    <property type="entry name" value="HAD_sf"/>
</dbReference>
<proteinExistence type="predicted"/>
<evidence type="ECO:0000313" key="4">
    <source>
        <dbReference type="EMBL" id="VDR41703.1"/>
    </source>
</evidence>
<reference evidence="4 5" key="1">
    <citation type="submission" date="2018-12" db="EMBL/GenBank/DDBJ databases">
        <authorList>
            <consortium name="Pathogen Informatics"/>
        </authorList>
    </citation>
    <scope>NUCLEOTIDE SEQUENCE [LARGE SCALE GENOMIC DNA]</scope>
    <source>
        <strain evidence="4 5">NCTC10126</strain>
    </source>
</reference>
<dbReference type="InterPro" id="IPR005519">
    <property type="entry name" value="Acid_phosphat_B-like"/>
</dbReference>
<dbReference type="Proteomes" id="UP000280036">
    <property type="component" value="Unassembled WGS sequence"/>
</dbReference>
<protein>
    <submittedName>
        <fullName evidence="4">5'-nucleotidase, lipoprotein e(P4) family</fullName>
    </submittedName>
    <submittedName>
        <fullName evidence="3">Acid phosphatase</fullName>
    </submittedName>
</protein>
<evidence type="ECO:0000313" key="6">
    <source>
        <dbReference type="Proteomes" id="UP001058569"/>
    </source>
</evidence>
<dbReference type="OrthoDB" id="395856at2"/>
<dbReference type="Gene3D" id="3.40.50.1000">
    <property type="entry name" value="HAD superfamily/HAD-like"/>
    <property type="match status" value="1"/>
</dbReference>
<organism evidence="4 5">
    <name type="scientific">Mycoplasmopsis caviae</name>
    <dbReference type="NCBI Taxonomy" id="55603"/>
    <lineage>
        <taxon>Bacteria</taxon>
        <taxon>Bacillati</taxon>
        <taxon>Mycoplasmatota</taxon>
        <taxon>Mycoplasmoidales</taxon>
        <taxon>Metamycoplasmataceae</taxon>
        <taxon>Mycoplasmopsis</taxon>
    </lineage>
</organism>
<evidence type="ECO:0000313" key="5">
    <source>
        <dbReference type="Proteomes" id="UP000280036"/>
    </source>
</evidence>
<sequence>MKRKFLFSSLAPLVALSPITIAASCEKDKQENFDFNKLTPAEKNKFIKEEFAKLNDEGKKALINSIDYKSILSMDEKEALISKLNKDAAQFGSIVWYIKSVEARIAKEAEYARATAVFDNLMTRATTDKFEYNQDFNTKQQVDNASNGNYIPVVFMDIDETVLQNDYTEVYGMLNGGYSGKMKEKNDLQAKRFAVPGAVKFINHVQSKGALVVYNSDMNQSTAVRDALKKNLKNLGIKYVADFQFWMRGSMPYVAVDGTTIISDEMTKNMSKDELKELANKMTFKSDFEATPWRTWTNSSAAEILGKKVYKTDRMNGLDDNDKGWNLSSIDSKSGNAVKLRTLMRIGDNFNDFFDRNSKGKNNGERTNQYLKTEGMRELFTNIKGAEGLKYVKKADGKYGEFKKQTYWQGYSMIPGNSEYGGWLEEFGYGDTYNMIYQELKSILADPRYQSERSESDPNNEKQD</sequence>
<keyword evidence="1 2" id="KW-0732">Signal</keyword>
<evidence type="ECO:0000256" key="1">
    <source>
        <dbReference type="ARBA" id="ARBA00022729"/>
    </source>
</evidence>
<accession>A0A3P8MF61</accession>
<reference evidence="3" key="2">
    <citation type="submission" date="2022-07" db="EMBL/GenBank/DDBJ databases">
        <title>Complete genome of Mycoplasma caviae type strain G122.</title>
        <authorList>
            <person name="Spergser J."/>
        </authorList>
    </citation>
    <scope>NUCLEOTIDE SEQUENCE</scope>
    <source>
        <strain evidence="3">G122</strain>
    </source>
</reference>
<feature type="signal peptide" evidence="2">
    <location>
        <begin position="1"/>
        <end position="22"/>
    </location>
</feature>
<gene>
    <name evidence="4" type="ORF">NCTC10126_00182</name>
    <name evidence="3" type="ORF">NPA07_01480</name>
</gene>
<keyword evidence="4" id="KW-0449">Lipoprotein</keyword>
<dbReference type="InterPro" id="IPR036412">
    <property type="entry name" value="HAD-like_sf"/>
</dbReference>
<dbReference type="EMBL" id="UZVY01000001">
    <property type="protein sequence ID" value="VDR41703.1"/>
    <property type="molecule type" value="Genomic_DNA"/>
</dbReference>
<dbReference type="RefSeq" id="WP_126117981.1">
    <property type="nucleotide sequence ID" value="NZ_CP101806.1"/>
</dbReference>
<dbReference type="PROSITE" id="PS51257">
    <property type="entry name" value="PROKAR_LIPOPROTEIN"/>
    <property type="match status" value="1"/>
</dbReference>
<keyword evidence="6" id="KW-1185">Reference proteome</keyword>
<dbReference type="EMBL" id="CP101806">
    <property type="protein sequence ID" value="UUD35526.1"/>
    <property type="molecule type" value="Genomic_DNA"/>
</dbReference>
<evidence type="ECO:0000313" key="3">
    <source>
        <dbReference type="EMBL" id="UUD35526.1"/>
    </source>
</evidence>
<dbReference type="Pfam" id="PF03767">
    <property type="entry name" value="Acid_phosphat_B"/>
    <property type="match status" value="1"/>
</dbReference>
<dbReference type="NCBIfam" id="NF045726">
    <property type="entry name" value="XXplasma_LP"/>
    <property type="match status" value="1"/>
</dbReference>
<name>A0A3P8MF61_9BACT</name>